<dbReference type="Proteomes" id="UP000315816">
    <property type="component" value="Unassembled WGS sequence"/>
</dbReference>
<keyword evidence="2" id="KW-1185">Reference proteome</keyword>
<evidence type="ECO:0000313" key="1">
    <source>
        <dbReference type="EMBL" id="TQV65798.1"/>
    </source>
</evidence>
<reference evidence="1 2" key="1">
    <citation type="submission" date="2019-06" db="EMBL/GenBank/DDBJ databases">
        <title>A novel species of marine bacteria.</title>
        <authorList>
            <person name="Wang Y."/>
        </authorList>
    </citation>
    <scope>NUCLEOTIDE SEQUENCE [LARGE SCALE GENOMIC DNA]</scope>
    <source>
        <strain evidence="1 2">MA1-10</strain>
    </source>
</reference>
<dbReference type="OrthoDB" id="7875795at2"/>
<accession>A0A545SLF0</accession>
<name>A0A545SLF0_9RHOB</name>
<comment type="caution">
    <text evidence="1">The sequence shown here is derived from an EMBL/GenBank/DDBJ whole genome shotgun (WGS) entry which is preliminary data.</text>
</comment>
<dbReference type="EMBL" id="VICH01000016">
    <property type="protein sequence ID" value="TQV65798.1"/>
    <property type="molecule type" value="Genomic_DNA"/>
</dbReference>
<organism evidence="1 2">
    <name type="scientific">Aliiroseovarius halocynthiae</name>
    <dbReference type="NCBI Taxonomy" id="985055"/>
    <lineage>
        <taxon>Bacteria</taxon>
        <taxon>Pseudomonadati</taxon>
        <taxon>Pseudomonadota</taxon>
        <taxon>Alphaproteobacteria</taxon>
        <taxon>Rhodobacterales</taxon>
        <taxon>Paracoccaceae</taxon>
        <taxon>Aliiroseovarius</taxon>
    </lineage>
</organism>
<gene>
    <name evidence="1" type="ORF">FIL88_15995</name>
</gene>
<dbReference type="RefSeq" id="WP_142854878.1">
    <property type="nucleotide sequence ID" value="NZ_FXWW01000010.1"/>
</dbReference>
<evidence type="ECO:0008006" key="3">
    <source>
        <dbReference type="Google" id="ProtNLM"/>
    </source>
</evidence>
<dbReference type="AlphaFoldDB" id="A0A545SLF0"/>
<sequence length="173" mass="18628">MKAFVMPVLGTGILLGVVVALGALTITQMFAPERTVVQFASQKTNIASVQNANTSTAPDLPKRAAVYFEAISERPIFAPTRRPAVETVEEIAVIEPEVVPEPVEIKPSLPPNIKLHGISGDRENLSALLSIEGGSPDWAPVGTLFGNWKLTDVGADWVLLKSGDAFHRVELYQ</sequence>
<evidence type="ECO:0000313" key="2">
    <source>
        <dbReference type="Proteomes" id="UP000315816"/>
    </source>
</evidence>
<protein>
    <recommendedName>
        <fullName evidence="3">Type II secretion system protein GspC N-terminal domain-containing protein</fullName>
    </recommendedName>
</protein>
<proteinExistence type="predicted"/>